<dbReference type="AlphaFoldDB" id="A0A0F9B6Y4"/>
<gene>
    <name evidence="1" type="ORF">LCGC14_2486020</name>
</gene>
<protein>
    <submittedName>
        <fullName evidence="1">Uncharacterized protein</fullName>
    </submittedName>
</protein>
<name>A0A0F9B6Y4_9ZZZZ</name>
<accession>A0A0F9B6Y4</accession>
<organism evidence="1">
    <name type="scientific">marine sediment metagenome</name>
    <dbReference type="NCBI Taxonomy" id="412755"/>
    <lineage>
        <taxon>unclassified sequences</taxon>
        <taxon>metagenomes</taxon>
        <taxon>ecological metagenomes</taxon>
    </lineage>
</organism>
<evidence type="ECO:0000313" key="1">
    <source>
        <dbReference type="EMBL" id="KKL17390.1"/>
    </source>
</evidence>
<reference evidence="1" key="1">
    <citation type="journal article" date="2015" name="Nature">
        <title>Complex archaea that bridge the gap between prokaryotes and eukaryotes.</title>
        <authorList>
            <person name="Spang A."/>
            <person name="Saw J.H."/>
            <person name="Jorgensen S.L."/>
            <person name="Zaremba-Niedzwiedzka K."/>
            <person name="Martijn J."/>
            <person name="Lind A.E."/>
            <person name="van Eijk R."/>
            <person name="Schleper C."/>
            <person name="Guy L."/>
            <person name="Ettema T.J."/>
        </authorList>
    </citation>
    <scope>NUCLEOTIDE SEQUENCE</scope>
</reference>
<proteinExistence type="predicted"/>
<sequence length="71" mass="7920">MPDQNEIRKRITFDKDTYKRLSKLSTETGITEGRLIAVSLDAIELLGSNVIADEIMKAAKARAARFQPKGK</sequence>
<comment type="caution">
    <text evidence="1">The sequence shown here is derived from an EMBL/GenBank/DDBJ whole genome shotgun (WGS) entry which is preliminary data.</text>
</comment>
<dbReference type="EMBL" id="LAZR01039278">
    <property type="protein sequence ID" value="KKL17390.1"/>
    <property type="molecule type" value="Genomic_DNA"/>
</dbReference>